<name>A0A938BST0_UNCW3</name>
<evidence type="ECO:0000256" key="11">
    <source>
        <dbReference type="ARBA" id="ARBA00066554"/>
    </source>
</evidence>
<accession>A0A938BST0</accession>
<dbReference type="GO" id="GO:0008270">
    <property type="term" value="F:zinc ion binding"/>
    <property type="evidence" value="ECO:0007669"/>
    <property type="project" value="InterPro"/>
</dbReference>
<evidence type="ECO:0000256" key="9">
    <source>
        <dbReference type="ARBA" id="ARBA00023049"/>
    </source>
</evidence>
<dbReference type="GO" id="GO:0005615">
    <property type="term" value="C:extracellular space"/>
    <property type="evidence" value="ECO:0007669"/>
    <property type="project" value="TreeGrafter"/>
</dbReference>
<comment type="catalytic activity">
    <reaction evidence="10">
        <text>Releases a C-terminal residue, which may be hydrophobic or positively charged.</text>
        <dbReference type="EC" id="3.4.17.18"/>
    </reaction>
</comment>
<keyword evidence="6" id="KW-0732">Signal</keyword>
<feature type="compositionally biased region" description="Polar residues" evidence="13">
    <location>
        <begin position="563"/>
        <end position="590"/>
    </location>
</feature>
<keyword evidence="7" id="KW-0378">Hydrolase</keyword>
<gene>
    <name evidence="15" type="ORF">FJY68_03400</name>
</gene>
<dbReference type="InterPro" id="IPR033810">
    <property type="entry name" value="Carboxypeptidase_T"/>
</dbReference>
<dbReference type="EC" id="3.4.17.18" evidence="11"/>
<dbReference type="InterPro" id="IPR026444">
    <property type="entry name" value="Secre_tail"/>
</dbReference>
<evidence type="ECO:0000256" key="2">
    <source>
        <dbReference type="ARBA" id="ARBA00005988"/>
    </source>
</evidence>
<feature type="domain" description="Peptidase M14" evidence="14">
    <location>
        <begin position="129"/>
        <end position="429"/>
    </location>
</feature>
<evidence type="ECO:0000256" key="6">
    <source>
        <dbReference type="ARBA" id="ARBA00022729"/>
    </source>
</evidence>
<dbReference type="PROSITE" id="PS52035">
    <property type="entry name" value="PEPTIDASE_M14"/>
    <property type="match status" value="1"/>
</dbReference>
<evidence type="ECO:0000259" key="14">
    <source>
        <dbReference type="PROSITE" id="PS52035"/>
    </source>
</evidence>
<keyword evidence="8" id="KW-0862">Zinc</keyword>
<dbReference type="PANTHER" id="PTHR11705">
    <property type="entry name" value="PROTEASE FAMILY M14 CARBOXYPEPTIDASE A,B"/>
    <property type="match status" value="1"/>
</dbReference>
<dbReference type="CDD" id="cd03859">
    <property type="entry name" value="M14_CPT"/>
    <property type="match status" value="1"/>
</dbReference>
<dbReference type="InterPro" id="IPR000834">
    <property type="entry name" value="Peptidase_M14"/>
</dbReference>
<evidence type="ECO:0000256" key="10">
    <source>
        <dbReference type="ARBA" id="ARBA00050859"/>
    </source>
</evidence>
<dbReference type="NCBIfam" id="TIGR04183">
    <property type="entry name" value="Por_Secre_tail"/>
    <property type="match status" value="1"/>
</dbReference>
<dbReference type="SUPFAM" id="SSF53187">
    <property type="entry name" value="Zn-dependent exopeptidases"/>
    <property type="match status" value="1"/>
</dbReference>
<dbReference type="SMART" id="SM00631">
    <property type="entry name" value="Zn_pept"/>
    <property type="match status" value="1"/>
</dbReference>
<evidence type="ECO:0000256" key="8">
    <source>
        <dbReference type="ARBA" id="ARBA00022833"/>
    </source>
</evidence>
<dbReference type="Gene3D" id="3.40.630.10">
    <property type="entry name" value="Zn peptidases"/>
    <property type="match status" value="1"/>
</dbReference>
<proteinExistence type="inferred from homology"/>
<feature type="region of interest" description="Disordered" evidence="13">
    <location>
        <begin position="563"/>
        <end position="595"/>
    </location>
</feature>
<dbReference type="Pfam" id="PF00246">
    <property type="entry name" value="Peptidase_M14"/>
    <property type="match status" value="1"/>
</dbReference>
<comment type="similarity">
    <text evidence="2 12">Belongs to the peptidase M14 family.</text>
</comment>
<organism evidence="15 16">
    <name type="scientific">candidate division WOR-3 bacterium</name>
    <dbReference type="NCBI Taxonomy" id="2052148"/>
    <lineage>
        <taxon>Bacteria</taxon>
        <taxon>Bacteria division WOR-3</taxon>
    </lineage>
</organism>
<evidence type="ECO:0000256" key="1">
    <source>
        <dbReference type="ARBA" id="ARBA00001947"/>
    </source>
</evidence>
<dbReference type="Proteomes" id="UP000779900">
    <property type="component" value="Unassembled WGS sequence"/>
</dbReference>
<keyword evidence="5" id="KW-0479">Metal-binding</keyword>
<dbReference type="GO" id="GO:0006508">
    <property type="term" value="P:proteolysis"/>
    <property type="evidence" value="ECO:0007669"/>
    <property type="project" value="UniProtKB-KW"/>
</dbReference>
<evidence type="ECO:0000313" key="16">
    <source>
        <dbReference type="Proteomes" id="UP000779900"/>
    </source>
</evidence>
<comment type="cofactor">
    <cofactor evidence="1">
        <name>Zn(2+)</name>
        <dbReference type="ChEBI" id="CHEBI:29105"/>
    </cofactor>
</comment>
<dbReference type="EMBL" id="VGIR01000013">
    <property type="protein sequence ID" value="MBM3330882.1"/>
    <property type="molecule type" value="Genomic_DNA"/>
</dbReference>
<evidence type="ECO:0000256" key="4">
    <source>
        <dbReference type="ARBA" id="ARBA00022670"/>
    </source>
</evidence>
<feature type="active site" description="Proton donor/acceptor" evidence="12">
    <location>
        <position position="395"/>
    </location>
</feature>
<evidence type="ECO:0000313" key="15">
    <source>
        <dbReference type="EMBL" id="MBM3330882.1"/>
    </source>
</evidence>
<keyword evidence="9" id="KW-0482">Metalloprotease</keyword>
<evidence type="ECO:0000256" key="3">
    <source>
        <dbReference type="ARBA" id="ARBA00022645"/>
    </source>
</evidence>
<reference evidence="15" key="1">
    <citation type="submission" date="2019-03" db="EMBL/GenBank/DDBJ databases">
        <title>Lake Tanganyika Metagenome-Assembled Genomes (MAGs).</title>
        <authorList>
            <person name="Tran P."/>
        </authorList>
    </citation>
    <scope>NUCLEOTIDE SEQUENCE</scope>
    <source>
        <strain evidence="15">K_DeepCast_150m_m2_040</strain>
    </source>
</reference>
<comment type="caution">
    <text evidence="15">The sequence shown here is derived from an EMBL/GenBank/DDBJ whole genome shotgun (WGS) entry which is preliminary data.</text>
</comment>
<evidence type="ECO:0000256" key="5">
    <source>
        <dbReference type="ARBA" id="ARBA00022723"/>
    </source>
</evidence>
<dbReference type="FunFam" id="3.40.630.10:FF:000084">
    <property type="entry name" value="Carboxypeptidase B2"/>
    <property type="match status" value="1"/>
</dbReference>
<evidence type="ECO:0000256" key="12">
    <source>
        <dbReference type="PROSITE-ProRule" id="PRU01379"/>
    </source>
</evidence>
<dbReference type="PANTHER" id="PTHR11705:SF143">
    <property type="entry name" value="SLL0236 PROTEIN"/>
    <property type="match status" value="1"/>
</dbReference>
<keyword evidence="4" id="KW-0645">Protease</keyword>
<evidence type="ECO:0000256" key="7">
    <source>
        <dbReference type="ARBA" id="ARBA00022801"/>
    </source>
</evidence>
<dbReference type="PRINTS" id="PR00765">
    <property type="entry name" value="CRBOXYPTASEA"/>
</dbReference>
<keyword evidence="3" id="KW-0121">Carboxypeptidase</keyword>
<dbReference type="GO" id="GO:0004181">
    <property type="term" value="F:metallocarboxypeptidase activity"/>
    <property type="evidence" value="ECO:0007669"/>
    <property type="project" value="InterPro"/>
</dbReference>
<dbReference type="AlphaFoldDB" id="A0A938BST0"/>
<evidence type="ECO:0000256" key="13">
    <source>
        <dbReference type="SAM" id="MobiDB-lite"/>
    </source>
</evidence>
<sequence>MPVAAAFRCQSPLGEALHLISLIILGALLPAAPLPALDRTEAITEARVYFDDVRTLSRLGELAGQLDICTWVKDELGGYLVINADNRQLAQIRDAGLLVDVTYPDIRQKFFEMTGVRSGDAESGRDFGFFLTYSETQDTLQALAARYPAICTLFSLGLTPQGRALWCLKISDNPGPTEDEPACFFNAATHAREPLGTSCCVAFAARILSEYGIDSSSTWLVDNREIFIVPVMNPDGYVYNSDSGGAESNWRKNRRSPTPPDIGVDLNRNYGYKWGYSNFGSSARPWDDTYRGPAPFSEPETQMIRDFLATYQPRTCMDIHTYGQYNLYPWGYAGVQPPDQAMLQEVVDTFRTNNRYPASLTGQVYSTIYPCNGMSVDWEYSDTAGKFVTYAFTCELGTTDFWYGWLDSSYINRECNLNIPNLYYLARVAGAYFDCEAMTSDDSAGGNGNYQLGPGESAGVWFTLRNRAIHPVDSAYAVTARLISGEYGVEVLDPARPFPNAARGSAVSNHATRFHLRAWSTIPLGRRVPLRLELSFSASGQQYTQSLNFDIVIGSDRLPVTRASSPLDSSRLTASPNPARNRVHLSSSPASGAGRMDIFSPDGRLLTSTGYRGPFTWDCSRAPAGVYFCRLSSNGNSVTTRVSVVH</sequence>
<protein>
    <recommendedName>
        <fullName evidence="11">carboxypeptidase T</fullName>
        <ecNumber evidence="11">3.4.17.18</ecNumber>
    </recommendedName>
</protein>